<dbReference type="Proteomes" id="UP000265926">
    <property type="component" value="Unassembled WGS sequence"/>
</dbReference>
<keyword evidence="3" id="KW-1185">Reference proteome</keyword>
<comment type="caution">
    <text evidence="2">The sequence shown here is derived from an EMBL/GenBank/DDBJ whole genome shotgun (WGS) entry which is preliminary data.</text>
</comment>
<evidence type="ECO:0000313" key="3">
    <source>
        <dbReference type="Proteomes" id="UP000265926"/>
    </source>
</evidence>
<feature type="domain" description="Schlafen AlbA-2" evidence="1">
    <location>
        <begin position="13"/>
        <end position="124"/>
    </location>
</feature>
<dbReference type="EMBL" id="QWGR01000003">
    <property type="protein sequence ID" value="RIJ49523.1"/>
    <property type="molecule type" value="Genomic_DNA"/>
</dbReference>
<name>A0A399T6J2_9BACT</name>
<accession>A0A399T6J2</accession>
<dbReference type="InterPro" id="IPR007421">
    <property type="entry name" value="Schlafen_AlbA_2_dom"/>
</dbReference>
<proteinExistence type="predicted"/>
<protein>
    <submittedName>
        <fullName evidence="2">ATP-binding protein</fullName>
    </submittedName>
</protein>
<dbReference type="Gene3D" id="3.30.950.30">
    <property type="entry name" value="Schlafen, AAA domain"/>
    <property type="match status" value="1"/>
</dbReference>
<dbReference type="InterPro" id="IPR038461">
    <property type="entry name" value="Schlafen_AlbA_2_dom_sf"/>
</dbReference>
<dbReference type="Pfam" id="PF04326">
    <property type="entry name" value="SLFN_AlbA_2"/>
    <property type="match status" value="1"/>
</dbReference>
<reference evidence="2 3" key="1">
    <citation type="submission" date="2018-08" db="EMBL/GenBank/DDBJ databases">
        <title>Pallidiluteibacterium maritimus gen. nov., sp. nov., isolated from coastal sediment.</title>
        <authorList>
            <person name="Zhou L.Y."/>
        </authorList>
    </citation>
    <scope>NUCLEOTIDE SEQUENCE [LARGE SCALE GENOMIC DNA]</scope>
    <source>
        <strain evidence="2 3">XSD2</strain>
    </source>
</reference>
<evidence type="ECO:0000313" key="2">
    <source>
        <dbReference type="EMBL" id="RIJ49523.1"/>
    </source>
</evidence>
<evidence type="ECO:0000259" key="1">
    <source>
        <dbReference type="Pfam" id="PF04326"/>
    </source>
</evidence>
<sequence length="220" mass="25379">MSRYLYKLIEQGEHEQQDFKFCINDSKKIAKSLVAFANTNGGRLLIGVKDNGKIAGISSDEEFYMIESAAKIYSNPAINFTTRQWHVEGKTVLEIGIEQGDKKPYFAKDENGKWLAYIRIGDENFLAHRIQIEAWKKENSTTGVCFSYSDDERLLIEYLQNNDSISFSKYMRLAQLSRKKAGDILTNFVVIDVLRIRTTNEGTTFVLNQDFDKNELEKFR</sequence>
<dbReference type="PANTHER" id="PTHR30595:SF6">
    <property type="entry name" value="SCHLAFEN ALBA-2 DOMAIN-CONTAINING PROTEIN"/>
    <property type="match status" value="1"/>
</dbReference>
<keyword evidence="2" id="KW-0547">Nucleotide-binding</keyword>
<keyword evidence="2" id="KW-0067">ATP-binding</keyword>
<dbReference type="AlphaFoldDB" id="A0A399T6J2"/>
<dbReference type="RefSeq" id="WP_119437409.1">
    <property type="nucleotide sequence ID" value="NZ_QWGR01000003.1"/>
</dbReference>
<organism evidence="2 3">
    <name type="scientific">Maribellus luteus</name>
    <dbReference type="NCBI Taxonomy" id="2305463"/>
    <lineage>
        <taxon>Bacteria</taxon>
        <taxon>Pseudomonadati</taxon>
        <taxon>Bacteroidota</taxon>
        <taxon>Bacteroidia</taxon>
        <taxon>Marinilabiliales</taxon>
        <taxon>Prolixibacteraceae</taxon>
        <taxon>Maribellus</taxon>
    </lineage>
</organism>
<gene>
    <name evidence="2" type="ORF">D1614_05755</name>
</gene>
<dbReference type="OrthoDB" id="9810282at2"/>
<dbReference type="GO" id="GO:0005524">
    <property type="term" value="F:ATP binding"/>
    <property type="evidence" value="ECO:0007669"/>
    <property type="project" value="UniProtKB-KW"/>
</dbReference>
<dbReference type="PANTHER" id="PTHR30595">
    <property type="entry name" value="GLPR-RELATED TRANSCRIPTIONAL REPRESSOR"/>
    <property type="match status" value="1"/>
</dbReference>